<comment type="function">
    <text evidence="12">Responsible for the synthesis of complex-type N-linked oligosaccharides in many glycoproteins as well as the carbohydrate moieties of glycolipids.</text>
</comment>
<evidence type="ECO:0000256" key="12">
    <source>
        <dbReference type="RuleBase" id="RU368121"/>
    </source>
</evidence>
<dbReference type="Proteomes" id="UP000694569">
    <property type="component" value="Unplaced"/>
</dbReference>
<dbReference type="EC" id="2.4.1.-" evidence="12"/>
<evidence type="ECO:0000256" key="1">
    <source>
        <dbReference type="ARBA" id="ARBA00004323"/>
    </source>
</evidence>
<dbReference type="GO" id="GO:0046872">
    <property type="term" value="F:metal ion binding"/>
    <property type="evidence" value="ECO:0007669"/>
    <property type="project" value="UniProtKB-UniRule"/>
</dbReference>
<organism evidence="15 16">
    <name type="scientific">Leptobrachium leishanense</name>
    <name type="common">Leishan spiny toad</name>
    <dbReference type="NCBI Taxonomy" id="445787"/>
    <lineage>
        <taxon>Eukaryota</taxon>
        <taxon>Metazoa</taxon>
        <taxon>Chordata</taxon>
        <taxon>Craniata</taxon>
        <taxon>Vertebrata</taxon>
        <taxon>Euteleostomi</taxon>
        <taxon>Amphibia</taxon>
        <taxon>Batrachia</taxon>
        <taxon>Anura</taxon>
        <taxon>Pelobatoidea</taxon>
        <taxon>Megophryidae</taxon>
        <taxon>Leptobrachium</taxon>
    </lineage>
</organism>
<dbReference type="InterPro" id="IPR029044">
    <property type="entry name" value="Nucleotide-diphossugar_trans"/>
</dbReference>
<dbReference type="InterPro" id="IPR027995">
    <property type="entry name" value="Galactosyl_T_N"/>
</dbReference>
<evidence type="ECO:0000256" key="7">
    <source>
        <dbReference type="ARBA" id="ARBA00022968"/>
    </source>
</evidence>
<dbReference type="Gene3D" id="3.90.550.10">
    <property type="entry name" value="Spore Coat Polysaccharide Biosynthesis Protein SpsA, Chain A"/>
    <property type="match status" value="1"/>
</dbReference>
<keyword evidence="10 12" id="KW-0325">Glycoprotein</keyword>
<feature type="transmembrane region" description="Helical" evidence="12">
    <location>
        <begin position="6"/>
        <end position="26"/>
    </location>
</feature>
<evidence type="ECO:0000256" key="5">
    <source>
        <dbReference type="ARBA" id="ARBA00022679"/>
    </source>
</evidence>
<feature type="domain" description="Galactosyltransferase C-terminal" evidence="13">
    <location>
        <begin position="219"/>
        <end position="285"/>
    </location>
</feature>
<evidence type="ECO:0000256" key="3">
    <source>
        <dbReference type="ARBA" id="ARBA00005735"/>
    </source>
</evidence>
<evidence type="ECO:0000256" key="8">
    <source>
        <dbReference type="ARBA" id="ARBA00022989"/>
    </source>
</evidence>
<reference evidence="15" key="1">
    <citation type="submission" date="2025-08" db="UniProtKB">
        <authorList>
            <consortium name="Ensembl"/>
        </authorList>
    </citation>
    <scope>IDENTIFICATION</scope>
</reference>
<feature type="domain" description="Galactosyltransferase N-terminal" evidence="14">
    <location>
        <begin position="103"/>
        <end position="215"/>
    </location>
</feature>
<evidence type="ECO:0000259" key="14">
    <source>
        <dbReference type="Pfam" id="PF13733"/>
    </source>
</evidence>
<dbReference type="GO" id="GO:0000139">
    <property type="term" value="C:Golgi membrane"/>
    <property type="evidence" value="ECO:0007669"/>
    <property type="project" value="UniProtKB-SubCell"/>
</dbReference>
<keyword evidence="12" id="KW-0333">Golgi apparatus</keyword>
<reference evidence="15" key="2">
    <citation type="submission" date="2025-09" db="UniProtKB">
        <authorList>
            <consortium name="Ensembl"/>
        </authorList>
    </citation>
    <scope>IDENTIFICATION</scope>
</reference>
<proteinExistence type="inferred from homology"/>
<keyword evidence="5 12" id="KW-0808">Transferase</keyword>
<evidence type="ECO:0000256" key="6">
    <source>
        <dbReference type="ARBA" id="ARBA00022692"/>
    </source>
</evidence>
<comment type="subcellular location">
    <subcellularLocation>
        <location evidence="1 12">Golgi apparatus membrane</location>
        <topology evidence="1 12">Single-pass type II membrane protein</topology>
    </subcellularLocation>
</comment>
<feature type="transmembrane region" description="Helical" evidence="12">
    <location>
        <begin position="51"/>
        <end position="71"/>
    </location>
</feature>
<evidence type="ECO:0000256" key="10">
    <source>
        <dbReference type="ARBA" id="ARBA00023180"/>
    </source>
</evidence>
<keyword evidence="8 12" id="KW-1133">Transmembrane helix</keyword>
<comment type="cofactor">
    <cofactor evidence="12">
        <name>Mn(2+)</name>
        <dbReference type="ChEBI" id="CHEBI:29035"/>
    </cofactor>
</comment>
<keyword evidence="4 12" id="KW-0328">Glycosyltransferase</keyword>
<sequence>MECSLLVLYTVYTVYILYIPHSSIVASRPEEERYALESLSFKCNIGPIKKVSLRTAILVIFIFIKFNISLIPSDSYCIMFKSWPCFQCFTDLPLLKNKVLDPIEEAIFQNPDVSFGGHSKPKNCTALQRIAIIIPFRNRETHLHYWLFYMHPFLQKQQGDYGIYVIEQHGESKFNRAKLMNVGYAEAVKDYDYNCFIFSDVDIIPLDLQNLYRCSKKPKHMAHSLDKFNFRLPYKNLFGGIVAFTKEHYLKVNGFSNTFWGWGGEDDELFQSIERASSNISRARVFKHKRDRGNERNLQNVHMIYKAKSRMNDDGLSSLKYTVISFTKHRLYKKITVDIGSPPGNLSNMQKSL</sequence>
<evidence type="ECO:0000313" key="16">
    <source>
        <dbReference type="Proteomes" id="UP000694569"/>
    </source>
</evidence>
<dbReference type="AlphaFoldDB" id="A0A8C5M1H4"/>
<evidence type="ECO:0000256" key="11">
    <source>
        <dbReference type="ARBA" id="ARBA00023211"/>
    </source>
</evidence>
<dbReference type="PRINTS" id="PR02050">
    <property type="entry name" value="B14GALTRFASE"/>
</dbReference>
<keyword evidence="12" id="KW-0479">Metal-binding</keyword>
<evidence type="ECO:0000256" key="2">
    <source>
        <dbReference type="ARBA" id="ARBA00004922"/>
    </source>
</evidence>
<dbReference type="GO" id="GO:0008092">
    <property type="term" value="F:cytoskeletal protein binding"/>
    <property type="evidence" value="ECO:0007669"/>
    <property type="project" value="TreeGrafter"/>
</dbReference>
<dbReference type="PANTHER" id="PTHR19300:SF62">
    <property type="entry name" value="BETA-1,4-GALACTOSYLTRANSFERASE"/>
    <property type="match status" value="1"/>
</dbReference>
<dbReference type="GO" id="GO:0003831">
    <property type="term" value="F:beta-N-acetylglucosaminylglycopeptide beta-1,4-galactosyltransferase activity"/>
    <property type="evidence" value="ECO:0007669"/>
    <property type="project" value="TreeGrafter"/>
</dbReference>
<dbReference type="Pfam" id="PF13733">
    <property type="entry name" value="Glyco_transf_7N"/>
    <property type="match status" value="1"/>
</dbReference>
<dbReference type="InterPro" id="IPR003859">
    <property type="entry name" value="Galactosyl_T"/>
</dbReference>
<name>A0A8C5M1H4_9ANUR</name>
<dbReference type="UniPathway" id="UPA00378"/>
<keyword evidence="11 12" id="KW-0464">Manganese</keyword>
<dbReference type="InterPro" id="IPR027791">
    <property type="entry name" value="Galactosyl_T_C"/>
</dbReference>
<dbReference type="Ensembl" id="ENSLLET00000006690.1">
    <property type="protein sequence ID" value="ENSLLEP00000006422.1"/>
    <property type="gene ID" value="ENSLLEG00000004060.1"/>
</dbReference>
<keyword evidence="16" id="KW-1185">Reference proteome</keyword>
<dbReference type="GO" id="GO:0005975">
    <property type="term" value="P:carbohydrate metabolic process"/>
    <property type="evidence" value="ECO:0007669"/>
    <property type="project" value="InterPro"/>
</dbReference>
<evidence type="ECO:0000256" key="4">
    <source>
        <dbReference type="ARBA" id="ARBA00022676"/>
    </source>
</evidence>
<dbReference type="GO" id="GO:0032580">
    <property type="term" value="C:Golgi cisterna membrane"/>
    <property type="evidence" value="ECO:0007669"/>
    <property type="project" value="UniProtKB-UniRule"/>
</dbReference>
<protein>
    <recommendedName>
        <fullName evidence="12">Beta-1,4-galactosyltransferase</fullName>
        <shortName evidence="12">Beta-1,4-GalTase</shortName>
        <ecNumber evidence="12">2.4.1.-</ecNumber>
    </recommendedName>
</protein>
<evidence type="ECO:0000259" key="13">
    <source>
        <dbReference type="Pfam" id="PF02709"/>
    </source>
</evidence>
<keyword evidence="9 12" id="KW-0472">Membrane</keyword>
<dbReference type="GeneTree" id="ENSGT00940000155244"/>
<keyword evidence="7 12" id="KW-0735">Signal-anchor</keyword>
<keyword evidence="6 12" id="KW-0812">Transmembrane</keyword>
<dbReference type="OrthoDB" id="10016069at2759"/>
<accession>A0A8C5M1H4</accession>
<evidence type="ECO:0000313" key="15">
    <source>
        <dbReference type="Ensembl" id="ENSLLEP00000006422.1"/>
    </source>
</evidence>
<comment type="caution">
    <text evidence="12">Lacks conserved residue(s) required for the propagation of feature annotation.</text>
</comment>
<comment type="pathway">
    <text evidence="2 12">Protein modification; protein glycosylation.</text>
</comment>
<dbReference type="PANTHER" id="PTHR19300">
    <property type="entry name" value="BETA-1,4-GALACTOSYLTRANSFERASE"/>
    <property type="match status" value="1"/>
</dbReference>
<dbReference type="Pfam" id="PF02709">
    <property type="entry name" value="Glyco_transf_7C"/>
    <property type="match status" value="1"/>
</dbReference>
<dbReference type="SUPFAM" id="SSF53448">
    <property type="entry name" value="Nucleotide-diphospho-sugar transferases"/>
    <property type="match status" value="1"/>
</dbReference>
<dbReference type="CDD" id="cd00899">
    <property type="entry name" value="b4GalT"/>
    <property type="match status" value="1"/>
</dbReference>
<dbReference type="GO" id="GO:0006487">
    <property type="term" value="P:protein N-linked glycosylation"/>
    <property type="evidence" value="ECO:0007669"/>
    <property type="project" value="TreeGrafter"/>
</dbReference>
<comment type="similarity">
    <text evidence="3 12">Belongs to the glycosyltransferase 7 family.</text>
</comment>
<evidence type="ECO:0000256" key="9">
    <source>
        <dbReference type="ARBA" id="ARBA00023136"/>
    </source>
</evidence>